<dbReference type="EMBL" id="GBRH01240442">
    <property type="protein sequence ID" value="JAD57453.1"/>
    <property type="molecule type" value="Transcribed_RNA"/>
</dbReference>
<proteinExistence type="predicted"/>
<protein>
    <submittedName>
        <fullName evidence="1">Uncharacterized protein</fullName>
    </submittedName>
</protein>
<sequence length="153" mass="17230">MPNGINQLQTYRKATVRSCVIQGIPVIIQCNLMAVSKHLHTPRNYATDYSCVERYAVFPLASSSNLLYNHHIRGYRQKKNGTTLFYNALTNNSQPQNSLNKHRGQCHLISIHQFQTGKLTKTARHFSLLGSKPLAASTARVGFPQKARDPTNH</sequence>
<accession>A0A0A9B5L3</accession>
<reference evidence="1" key="2">
    <citation type="journal article" date="2015" name="Data Brief">
        <title>Shoot transcriptome of the giant reed, Arundo donax.</title>
        <authorList>
            <person name="Barrero R.A."/>
            <person name="Guerrero F.D."/>
            <person name="Moolhuijzen P."/>
            <person name="Goolsby J.A."/>
            <person name="Tidwell J."/>
            <person name="Bellgard S.E."/>
            <person name="Bellgard M.I."/>
        </authorList>
    </citation>
    <scope>NUCLEOTIDE SEQUENCE</scope>
    <source>
        <tissue evidence="1">Shoot tissue taken approximately 20 cm above the soil surface</tissue>
    </source>
</reference>
<dbReference type="AlphaFoldDB" id="A0A0A9B5L3"/>
<reference evidence="1" key="1">
    <citation type="submission" date="2014-09" db="EMBL/GenBank/DDBJ databases">
        <authorList>
            <person name="Magalhaes I.L.F."/>
            <person name="Oliveira U."/>
            <person name="Santos F.R."/>
            <person name="Vidigal T.H.D.A."/>
            <person name="Brescovit A.D."/>
            <person name="Santos A.J."/>
        </authorList>
    </citation>
    <scope>NUCLEOTIDE SEQUENCE</scope>
    <source>
        <tissue evidence="1">Shoot tissue taken approximately 20 cm above the soil surface</tissue>
    </source>
</reference>
<evidence type="ECO:0000313" key="1">
    <source>
        <dbReference type="EMBL" id="JAD57453.1"/>
    </source>
</evidence>
<organism evidence="1">
    <name type="scientific">Arundo donax</name>
    <name type="common">Giant reed</name>
    <name type="synonym">Donax arundinaceus</name>
    <dbReference type="NCBI Taxonomy" id="35708"/>
    <lineage>
        <taxon>Eukaryota</taxon>
        <taxon>Viridiplantae</taxon>
        <taxon>Streptophyta</taxon>
        <taxon>Embryophyta</taxon>
        <taxon>Tracheophyta</taxon>
        <taxon>Spermatophyta</taxon>
        <taxon>Magnoliopsida</taxon>
        <taxon>Liliopsida</taxon>
        <taxon>Poales</taxon>
        <taxon>Poaceae</taxon>
        <taxon>PACMAD clade</taxon>
        <taxon>Arundinoideae</taxon>
        <taxon>Arundineae</taxon>
        <taxon>Arundo</taxon>
    </lineage>
</organism>
<name>A0A0A9B5L3_ARUDO</name>